<dbReference type="InterPro" id="IPR036691">
    <property type="entry name" value="Endo/exonu/phosph_ase_sf"/>
</dbReference>
<dbReference type="Gene3D" id="3.60.10.10">
    <property type="entry name" value="Endonuclease/exonuclease/phosphatase"/>
    <property type="match status" value="1"/>
</dbReference>
<dbReference type="SUPFAM" id="SSF56219">
    <property type="entry name" value="DNase I-like"/>
    <property type="match status" value="1"/>
</dbReference>
<dbReference type="Proteomes" id="UP000593571">
    <property type="component" value="Unassembled WGS sequence"/>
</dbReference>
<reference evidence="1 2" key="1">
    <citation type="journal article" date="2020" name="Nature">
        <title>Six reference-quality genomes reveal evolution of bat adaptations.</title>
        <authorList>
            <person name="Jebb D."/>
            <person name="Huang Z."/>
            <person name="Pippel M."/>
            <person name="Hughes G.M."/>
            <person name="Lavrichenko K."/>
            <person name="Devanna P."/>
            <person name="Winkler S."/>
            <person name="Jermiin L.S."/>
            <person name="Skirmuntt E.C."/>
            <person name="Katzourakis A."/>
            <person name="Burkitt-Gray L."/>
            <person name="Ray D.A."/>
            <person name="Sullivan K.A.M."/>
            <person name="Roscito J.G."/>
            <person name="Kirilenko B.M."/>
            <person name="Davalos L.M."/>
            <person name="Corthals A.P."/>
            <person name="Power M.L."/>
            <person name="Jones G."/>
            <person name="Ransome R.D."/>
            <person name="Dechmann D.K.N."/>
            <person name="Locatelli A.G."/>
            <person name="Puechmaille S.J."/>
            <person name="Fedrigo O."/>
            <person name="Jarvis E.D."/>
            <person name="Hiller M."/>
            <person name="Vernes S.C."/>
            <person name="Myers E.W."/>
            <person name="Teeling E.C."/>
        </authorList>
    </citation>
    <scope>NUCLEOTIDE SEQUENCE [LARGE SCALE GENOMIC DNA]</scope>
    <source>
        <strain evidence="1">MRouAeg1</strain>
        <tissue evidence="1">Muscle</tissue>
    </source>
</reference>
<dbReference type="AlphaFoldDB" id="A0A7J8C2E3"/>
<comment type="caution">
    <text evidence="1">The sequence shown here is derived from an EMBL/GenBank/DDBJ whole genome shotgun (WGS) entry which is preliminary data.</text>
</comment>
<proteinExistence type="predicted"/>
<evidence type="ECO:0000313" key="1">
    <source>
        <dbReference type="EMBL" id="KAF6405024.1"/>
    </source>
</evidence>
<dbReference type="EMBL" id="JACASE010000015">
    <property type="protein sequence ID" value="KAF6405024.1"/>
    <property type="molecule type" value="Genomic_DNA"/>
</dbReference>
<organism evidence="1 2">
    <name type="scientific">Rousettus aegyptiacus</name>
    <name type="common">Egyptian fruit bat</name>
    <name type="synonym">Pteropus aegyptiacus</name>
    <dbReference type="NCBI Taxonomy" id="9407"/>
    <lineage>
        <taxon>Eukaryota</taxon>
        <taxon>Metazoa</taxon>
        <taxon>Chordata</taxon>
        <taxon>Craniata</taxon>
        <taxon>Vertebrata</taxon>
        <taxon>Euteleostomi</taxon>
        <taxon>Mammalia</taxon>
        <taxon>Eutheria</taxon>
        <taxon>Laurasiatheria</taxon>
        <taxon>Chiroptera</taxon>
        <taxon>Yinpterochiroptera</taxon>
        <taxon>Pteropodoidea</taxon>
        <taxon>Pteropodidae</taxon>
        <taxon>Rousettinae</taxon>
        <taxon>Rousettus</taxon>
    </lineage>
</organism>
<protein>
    <submittedName>
        <fullName evidence="1">Uncharacterized protein</fullName>
    </submittedName>
</protein>
<gene>
    <name evidence="1" type="ORF">HJG63_009346</name>
</gene>
<keyword evidence="2" id="KW-1185">Reference proteome</keyword>
<sequence length="207" mass="24561">MIKGIMDQKDIALINIYTLNQGALKRVKQLLIELKRETDKHTIVIRNLNIPLLNMDRSSKQKINKEITSLNNILEQLYIIDVYRAFHPKTVAYTFLSSAHGTFSRINHTLGHRNSLNKYKRAEIILTIFSDRNALKLKINCQKKSGKITNTWNNWAREEIKREFKRYIEIIDNDSTTYQNFWDTVKMVIRESSYHYRPISKYKNEPK</sequence>
<evidence type="ECO:0000313" key="2">
    <source>
        <dbReference type="Proteomes" id="UP000593571"/>
    </source>
</evidence>
<accession>A0A7J8C2E3</accession>
<name>A0A7J8C2E3_ROUAE</name>
<dbReference type="PANTHER" id="PTHR19446">
    <property type="entry name" value="REVERSE TRANSCRIPTASES"/>
    <property type="match status" value="1"/>
</dbReference>